<feature type="transmembrane region" description="Helical" evidence="1">
    <location>
        <begin position="146"/>
        <end position="167"/>
    </location>
</feature>
<dbReference type="InterPro" id="IPR051533">
    <property type="entry name" value="WaaL-like"/>
</dbReference>
<dbReference type="Proteomes" id="UP000501443">
    <property type="component" value="Chromosome 2"/>
</dbReference>
<feature type="transmembrane region" description="Helical" evidence="1">
    <location>
        <begin position="95"/>
        <end position="116"/>
    </location>
</feature>
<feature type="transmembrane region" description="Helical" evidence="1">
    <location>
        <begin position="235"/>
        <end position="252"/>
    </location>
</feature>
<feature type="transmembrane region" description="Helical" evidence="1">
    <location>
        <begin position="396"/>
        <end position="414"/>
    </location>
</feature>
<proteinExistence type="predicted"/>
<feature type="transmembrane region" description="Helical" evidence="1">
    <location>
        <begin position="21"/>
        <end position="45"/>
    </location>
</feature>
<dbReference type="EMBL" id="CP053543">
    <property type="protein sequence ID" value="QJY38376.1"/>
    <property type="molecule type" value="Genomic_DNA"/>
</dbReference>
<feature type="transmembrane region" description="Helical" evidence="1">
    <location>
        <begin position="122"/>
        <end position="139"/>
    </location>
</feature>
<accession>A0AAE7DYY3</accession>
<evidence type="ECO:0000313" key="2">
    <source>
        <dbReference type="EMBL" id="QJY38376.1"/>
    </source>
</evidence>
<dbReference type="AlphaFoldDB" id="A0AAE7DYY3"/>
<gene>
    <name evidence="2" type="ORF">HOO69_17510</name>
</gene>
<evidence type="ECO:0000313" key="3">
    <source>
        <dbReference type="Proteomes" id="UP000501443"/>
    </source>
</evidence>
<protein>
    <submittedName>
        <fullName evidence="2">O-antigen ligase domain-containing protein</fullName>
    </submittedName>
</protein>
<keyword evidence="1" id="KW-0472">Membrane</keyword>
<organism evidence="2 3">
    <name type="scientific">Vibrio europaeus</name>
    <dbReference type="NCBI Taxonomy" id="300876"/>
    <lineage>
        <taxon>Bacteria</taxon>
        <taxon>Pseudomonadati</taxon>
        <taxon>Pseudomonadota</taxon>
        <taxon>Gammaproteobacteria</taxon>
        <taxon>Vibrionales</taxon>
        <taxon>Vibrionaceae</taxon>
        <taxon>Vibrio</taxon>
        <taxon>Vibrio oreintalis group</taxon>
    </lineage>
</organism>
<feature type="transmembrane region" description="Helical" evidence="1">
    <location>
        <begin position="259"/>
        <end position="279"/>
    </location>
</feature>
<name>A0AAE7DYY3_9VIBR</name>
<keyword evidence="1" id="KW-1133">Transmembrane helix</keyword>
<evidence type="ECO:0000256" key="1">
    <source>
        <dbReference type="SAM" id="Phobius"/>
    </source>
</evidence>
<dbReference type="GO" id="GO:0016874">
    <property type="term" value="F:ligase activity"/>
    <property type="evidence" value="ECO:0007669"/>
    <property type="project" value="UniProtKB-KW"/>
</dbReference>
<feature type="transmembrane region" description="Helical" evidence="1">
    <location>
        <begin position="340"/>
        <end position="359"/>
    </location>
</feature>
<dbReference type="PANTHER" id="PTHR37422">
    <property type="entry name" value="TEICHURONIC ACID BIOSYNTHESIS PROTEIN TUAE"/>
    <property type="match status" value="1"/>
</dbReference>
<reference evidence="2 3" key="1">
    <citation type="submission" date="2020-05" db="EMBL/GenBank/DDBJ databases">
        <title>First description outside Europe of the emergent pathogen for shellfish aquaculture Vibrio europaeus.</title>
        <authorList>
            <person name="Dubert J."/>
            <person name="Rojas R."/>
        </authorList>
    </citation>
    <scope>NUCLEOTIDE SEQUENCE [LARGE SCALE GENOMIC DNA]</scope>
    <source>
        <strain evidence="2 3">NPI-1</strain>
    </source>
</reference>
<feature type="transmembrane region" description="Helical" evidence="1">
    <location>
        <begin position="187"/>
        <end position="206"/>
    </location>
</feature>
<feature type="transmembrane region" description="Helical" evidence="1">
    <location>
        <begin position="371"/>
        <end position="390"/>
    </location>
</feature>
<keyword evidence="1" id="KW-0812">Transmembrane</keyword>
<sequence>MSAMFQSESQITRGNRGGVHSYVIARSFLMVIAIGLMLFSFNLFIPRWEVLFLYDSKRMFVCAMVVGCALMYLLSYNLRRDAIVMLSELSTPVKVALAIFAVAMSLANSLGEHFIAAFVQQFYFVGLILLALVLAPYLSGNKPQLLRLYALMNLLLFFSVAIMFWGVTLTGNSVSIFTIFGFVNPRFLNHMQVWSVLPVAYIAVIGMQRQHKAVLPRLILALIFATSFATDARGALLSMSMGFALLMTLDVSRRRHWWTLLWQSLITGFFVKYALLAPLPQYVFGNTSLLAPEIRTTSSGRLELWLELLANVDWLGHGGDKYVCEGLAVGRPHNSLLNVLYHWGIAAFSAYSLLVALLLYKLSQICHKATLVAGVSVLVGIGYSMLSGVLDTPLSQLLAVCNLAIFWGLLCRHSETKKHTKKTNKLSHLLIGVSCILTIALVSYRVLLRVEHYPTLDQETVYKPQFWLGYNCLTSPQLP</sequence>
<feature type="transmembrane region" description="Helical" evidence="1">
    <location>
        <begin position="426"/>
        <end position="447"/>
    </location>
</feature>
<keyword evidence="2" id="KW-0436">Ligase</keyword>
<dbReference type="RefSeq" id="WP_171802640.1">
    <property type="nucleotide sequence ID" value="NZ_CP053543.1"/>
</dbReference>
<dbReference type="PANTHER" id="PTHR37422:SF13">
    <property type="entry name" value="LIPOPOLYSACCHARIDE BIOSYNTHESIS PROTEIN PA4999-RELATED"/>
    <property type="match status" value="1"/>
</dbReference>
<feature type="transmembrane region" description="Helical" evidence="1">
    <location>
        <begin position="213"/>
        <end position="229"/>
    </location>
</feature>
<feature type="transmembrane region" description="Helical" evidence="1">
    <location>
        <begin position="57"/>
        <end position="74"/>
    </location>
</feature>